<gene>
    <name evidence="2" type="ORF">KME60_10010</name>
</gene>
<dbReference type="InterPro" id="IPR009100">
    <property type="entry name" value="AcylCoA_DH/oxidase_NM_dom_sf"/>
</dbReference>
<dbReference type="InterPro" id="IPR037175">
    <property type="entry name" value="KFase_sf"/>
</dbReference>
<dbReference type="GO" id="GO:0016627">
    <property type="term" value="F:oxidoreductase activity, acting on the CH-CH group of donors"/>
    <property type="evidence" value="ECO:0007669"/>
    <property type="project" value="InterPro"/>
</dbReference>
<dbReference type="Pfam" id="PF02771">
    <property type="entry name" value="Acyl-CoA_dh_N"/>
    <property type="match status" value="1"/>
</dbReference>
<dbReference type="InterPro" id="IPR036250">
    <property type="entry name" value="AcylCo_DH-like_C"/>
</dbReference>
<dbReference type="Proteomes" id="UP000729701">
    <property type="component" value="Unassembled WGS sequence"/>
</dbReference>
<reference evidence="2" key="2">
    <citation type="journal article" date="2022" name="Microbiol. Resour. Announc.">
        <title>Metagenome Sequencing to Explore Phylogenomics of Terrestrial Cyanobacteria.</title>
        <authorList>
            <person name="Ward R.D."/>
            <person name="Stajich J.E."/>
            <person name="Johansen J.R."/>
            <person name="Huntemann M."/>
            <person name="Clum A."/>
            <person name="Foster B."/>
            <person name="Foster B."/>
            <person name="Roux S."/>
            <person name="Palaniappan K."/>
            <person name="Varghese N."/>
            <person name="Mukherjee S."/>
            <person name="Reddy T.B.K."/>
            <person name="Daum C."/>
            <person name="Copeland A."/>
            <person name="Chen I.A."/>
            <person name="Ivanova N.N."/>
            <person name="Kyrpides N.C."/>
            <person name="Shapiro N."/>
            <person name="Eloe-Fadrosh E.A."/>
            <person name="Pietrasiak N."/>
        </authorList>
    </citation>
    <scope>NUCLEOTIDE SEQUENCE</scope>
    <source>
        <strain evidence="2">GSE-NOS-MK-12-04C</strain>
    </source>
</reference>
<organism evidence="2 3">
    <name type="scientific">Cyanomargarita calcarea GSE-NOS-MK-12-04C</name>
    <dbReference type="NCBI Taxonomy" id="2839659"/>
    <lineage>
        <taxon>Bacteria</taxon>
        <taxon>Bacillati</taxon>
        <taxon>Cyanobacteriota</taxon>
        <taxon>Cyanophyceae</taxon>
        <taxon>Nostocales</taxon>
        <taxon>Cyanomargaritaceae</taxon>
        <taxon>Cyanomargarita</taxon>
    </lineage>
</organism>
<reference evidence="2" key="1">
    <citation type="submission" date="2021-05" db="EMBL/GenBank/DDBJ databases">
        <authorList>
            <person name="Pietrasiak N."/>
            <person name="Ward R."/>
            <person name="Stajich J.E."/>
            <person name="Kurbessoian T."/>
        </authorList>
    </citation>
    <scope>NUCLEOTIDE SEQUENCE</scope>
    <source>
        <strain evidence="2">GSE-NOS-MK-12-04C</strain>
    </source>
</reference>
<accession>A0A951USG6</accession>
<dbReference type="Pfam" id="PF04199">
    <property type="entry name" value="Cyclase"/>
    <property type="match status" value="1"/>
</dbReference>
<dbReference type="PANTHER" id="PTHR31118:SF12">
    <property type="entry name" value="CYCLASE-LIKE PROTEIN 2"/>
    <property type="match status" value="1"/>
</dbReference>
<dbReference type="GO" id="GO:0050660">
    <property type="term" value="F:flavin adenine dinucleotide binding"/>
    <property type="evidence" value="ECO:0007669"/>
    <property type="project" value="InterPro"/>
</dbReference>
<dbReference type="SUPFAM" id="SSF47203">
    <property type="entry name" value="Acyl-CoA dehydrogenase C-terminal domain-like"/>
    <property type="match status" value="1"/>
</dbReference>
<dbReference type="InterPro" id="IPR013786">
    <property type="entry name" value="AcylCoA_DH/ox_N"/>
</dbReference>
<sequence>MDCSFLDIAKSFLLEKVAVVASEIDSNPDALFQALRGLGELGLLALRVPCQWGGKEASEESFGDFQELVARYSGALAFLLTQHESAAGMLVASSNSTLQEEYLPRMGNGEVLLGVGFSHLRRGGEPLMTAIPVDGGYLLDGVVPWVTGYNCFHEFIVAATLSNGGAVFGVVPFSDRLVGQERGSITFSLPLELAAMPSTNTVSVSFNGWFLPQECVVFIKPPDWIHENDKKNVLKATFLATGCALAGLDIVEVASLKNLPFITDAFGCLQQELNDCRTAIRDAQQNLLGMTEKLQLRAWAIDLATRIAHAAVTVSSGVANYKHHHAQRVYREALVFTVTGQTSDVMEATLQRLTLRTPPQPSPQAGREEEGFSASRKNQIIHLSHVIDIDIPQWEGDPEVDFDTVAELEKDGYYLRRFSMGEHSATHINAPKSFYLNGVGIDEYPAESLFISAVVIDIRRAAVNADYTLTVGDVLAWEKEHGEMAGGCVVLLYTGWQEKWGDRNAFMNRDGAGNVHFPGFGQDVIQFLVDERQIAGVGIDTHGVDSGLDTTFAINHIVLEKPRIVLENLTNLDKLPSKGIMLAIAPLLLRGGSGSPVGVLALF</sequence>
<dbReference type="GO" id="GO:0019441">
    <property type="term" value="P:L-tryptophan catabolic process to kynurenine"/>
    <property type="evidence" value="ECO:0007669"/>
    <property type="project" value="InterPro"/>
</dbReference>
<protein>
    <submittedName>
        <fullName evidence="2">Cyclase family protein</fullName>
    </submittedName>
</protein>
<name>A0A951USG6_9CYAN</name>
<dbReference type="GO" id="GO:0004061">
    <property type="term" value="F:arylformamidase activity"/>
    <property type="evidence" value="ECO:0007669"/>
    <property type="project" value="InterPro"/>
</dbReference>
<dbReference type="AlphaFoldDB" id="A0A951USG6"/>
<dbReference type="InterPro" id="IPR007325">
    <property type="entry name" value="KFase/CYL"/>
</dbReference>
<dbReference type="SUPFAM" id="SSF102198">
    <property type="entry name" value="Putative cyclase"/>
    <property type="match status" value="1"/>
</dbReference>
<feature type="domain" description="Acyl-CoA dehydrogenase/oxidase N-terminal" evidence="1">
    <location>
        <begin position="5"/>
        <end position="110"/>
    </location>
</feature>
<evidence type="ECO:0000313" key="2">
    <source>
        <dbReference type="EMBL" id="MBW4667752.1"/>
    </source>
</evidence>
<dbReference type="SUPFAM" id="SSF56645">
    <property type="entry name" value="Acyl-CoA dehydrogenase NM domain-like"/>
    <property type="match status" value="1"/>
</dbReference>
<dbReference type="Gene3D" id="3.50.30.50">
    <property type="entry name" value="Putative cyclase"/>
    <property type="match status" value="1"/>
</dbReference>
<dbReference type="PANTHER" id="PTHR31118">
    <property type="entry name" value="CYCLASE-LIKE PROTEIN 2"/>
    <property type="match status" value="1"/>
</dbReference>
<evidence type="ECO:0000313" key="3">
    <source>
        <dbReference type="Proteomes" id="UP000729701"/>
    </source>
</evidence>
<dbReference type="InterPro" id="IPR037069">
    <property type="entry name" value="AcylCoA_DH/ox_N_sf"/>
</dbReference>
<proteinExistence type="predicted"/>
<dbReference type="EMBL" id="JAHHGZ010000009">
    <property type="protein sequence ID" value="MBW4667752.1"/>
    <property type="molecule type" value="Genomic_DNA"/>
</dbReference>
<comment type="caution">
    <text evidence="2">The sequence shown here is derived from an EMBL/GenBank/DDBJ whole genome shotgun (WGS) entry which is preliminary data.</text>
</comment>
<evidence type="ECO:0000259" key="1">
    <source>
        <dbReference type="Pfam" id="PF02771"/>
    </source>
</evidence>
<dbReference type="Gene3D" id="1.10.540.10">
    <property type="entry name" value="Acyl-CoA dehydrogenase/oxidase, N-terminal domain"/>
    <property type="match status" value="1"/>
</dbReference>